<proteinExistence type="predicted"/>
<protein>
    <submittedName>
        <fullName evidence="1">Uncharacterized protein</fullName>
    </submittedName>
</protein>
<dbReference type="Proteomes" id="UP001374579">
    <property type="component" value="Unassembled WGS sequence"/>
</dbReference>
<dbReference type="AlphaFoldDB" id="A0AAN9G508"/>
<dbReference type="EMBL" id="JBAMIC010000014">
    <property type="protein sequence ID" value="KAK7095598.1"/>
    <property type="molecule type" value="Genomic_DNA"/>
</dbReference>
<accession>A0AAN9G508</accession>
<evidence type="ECO:0000313" key="1">
    <source>
        <dbReference type="EMBL" id="KAK7095598.1"/>
    </source>
</evidence>
<sequence>MGTLMSRQVATLNCWDGTVDRKRFRGTRLHSVVCKAVRLNKNTASSSNDDIKEGLKAFFPQCEEEGRVVDKKACTD</sequence>
<organism evidence="1 2">
    <name type="scientific">Littorina saxatilis</name>
    <dbReference type="NCBI Taxonomy" id="31220"/>
    <lineage>
        <taxon>Eukaryota</taxon>
        <taxon>Metazoa</taxon>
        <taxon>Spiralia</taxon>
        <taxon>Lophotrochozoa</taxon>
        <taxon>Mollusca</taxon>
        <taxon>Gastropoda</taxon>
        <taxon>Caenogastropoda</taxon>
        <taxon>Littorinimorpha</taxon>
        <taxon>Littorinoidea</taxon>
        <taxon>Littorinidae</taxon>
        <taxon>Littorina</taxon>
    </lineage>
</organism>
<reference evidence="1 2" key="1">
    <citation type="submission" date="2024-02" db="EMBL/GenBank/DDBJ databases">
        <title>Chromosome-scale genome assembly of the rough periwinkle Littorina saxatilis.</title>
        <authorList>
            <person name="De Jode A."/>
            <person name="Faria R."/>
            <person name="Formenti G."/>
            <person name="Sims Y."/>
            <person name="Smith T.P."/>
            <person name="Tracey A."/>
            <person name="Wood J.M.D."/>
            <person name="Zagrodzka Z.B."/>
            <person name="Johannesson K."/>
            <person name="Butlin R.K."/>
            <person name="Leder E.H."/>
        </authorList>
    </citation>
    <scope>NUCLEOTIDE SEQUENCE [LARGE SCALE GENOMIC DNA]</scope>
    <source>
        <strain evidence="1">Snail1</strain>
        <tissue evidence="1">Muscle</tissue>
    </source>
</reference>
<keyword evidence="2" id="KW-1185">Reference proteome</keyword>
<evidence type="ECO:0000313" key="2">
    <source>
        <dbReference type="Proteomes" id="UP001374579"/>
    </source>
</evidence>
<comment type="caution">
    <text evidence="1">The sequence shown here is derived from an EMBL/GenBank/DDBJ whole genome shotgun (WGS) entry which is preliminary data.</text>
</comment>
<gene>
    <name evidence="1" type="ORF">V1264_004988</name>
</gene>
<name>A0AAN9G508_9CAEN</name>